<gene>
    <name evidence="1" type="ORF">IAC08_08310</name>
</gene>
<evidence type="ECO:0000313" key="1">
    <source>
        <dbReference type="EMBL" id="MBO8456383.1"/>
    </source>
</evidence>
<dbReference type="EMBL" id="JADIMK010000086">
    <property type="protein sequence ID" value="MBO8456383.1"/>
    <property type="molecule type" value="Genomic_DNA"/>
</dbReference>
<dbReference type="AlphaFoldDB" id="A0A9D9HM53"/>
<sequence length="227" mass="25341">MAGPKFNTCFFERYAMITLRTLLGERYSGLVNEDRPDLQMPDHSLGIEVTRAMEESKKVADSLLLEMAGMLDPDSGTEDGNAEDDDAEEDNRSILESGYAYGLRGGRYIGKKEYQYWALAQPLRRIIGSKVEKVGSGFYGNFREFGLYVFCKDHLSEEEVSLAAGYTSELQKGLEVSYSHLYLSLIDSLYVCDMRSGGISCHGISRSMCRTFFREAVRLSSGSGCIS</sequence>
<accession>A0A9D9HM53</accession>
<organism evidence="1 2">
    <name type="scientific">Candidatus Cryptobacteroides intestinigallinarum</name>
    <dbReference type="NCBI Taxonomy" id="2840767"/>
    <lineage>
        <taxon>Bacteria</taxon>
        <taxon>Pseudomonadati</taxon>
        <taxon>Bacteroidota</taxon>
        <taxon>Bacteroidia</taxon>
        <taxon>Bacteroidales</taxon>
        <taxon>Candidatus Cryptobacteroides</taxon>
    </lineage>
</organism>
<reference evidence="1" key="1">
    <citation type="submission" date="2020-10" db="EMBL/GenBank/DDBJ databases">
        <authorList>
            <person name="Gilroy R."/>
        </authorList>
    </citation>
    <scope>NUCLEOTIDE SEQUENCE</scope>
    <source>
        <strain evidence="1">B1-3475</strain>
    </source>
</reference>
<reference evidence="1" key="2">
    <citation type="journal article" date="2021" name="PeerJ">
        <title>Extensive microbial diversity within the chicken gut microbiome revealed by metagenomics and culture.</title>
        <authorList>
            <person name="Gilroy R."/>
            <person name="Ravi A."/>
            <person name="Getino M."/>
            <person name="Pursley I."/>
            <person name="Horton D.L."/>
            <person name="Alikhan N.F."/>
            <person name="Baker D."/>
            <person name="Gharbi K."/>
            <person name="Hall N."/>
            <person name="Watson M."/>
            <person name="Adriaenssens E.M."/>
            <person name="Foster-Nyarko E."/>
            <person name="Jarju S."/>
            <person name="Secka A."/>
            <person name="Antonio M."/>
            <person name="Oren A."/>
            <person name="Chaudhuri R.R."/>
            <person name="La Ragione R."/>
            <person name="Hildebrand F."/>
            <person name="Pallen M.J."/>
        </authorList>
    </citation>
    <scope>NUCLEOTIDE SEQUENCE</scope>
    <source>
        <strain evidence="1">B1-3475</strain>
    </source>
</reference>
<dbReference type="Proteomes" id="UP000823617">
    <property type="component" value="Unassembled WGS sequence"/>
</dbReference>
<protein>
    <submittedName>
        <fullName evidence="1">Uncharacterized protein</fullName>
    </submittedName>
</protein>
<name>A0A9D9HM53_9BACT</name>
<comment type="caution">
    <text evidence="1">The sequence shown here is derived from an EMBL/GenBank/DDBJ whole genome shotgun (WGS) entry which is preliminary data.</text>
</comment>
<evidence type="ECO:0000313" key="2">
    <source>
        <dbReference type="Proteomes" id="UP000823617"/>
    </source>
</evidence>
<proteinExistence type="predicted"/>